<dbReference type="InterPro" id="IPR000210">
    <property type="entry name" value="BTB/POZ_dom"/>
</dbReference>
<organism evidence="4">
    <name type="scientific">Phaeodactylum tricornutum</name>
    <name type="common">Diatom</name>
    <dbReference type="NCBI Taxonomy" id="2850"/>
    <lineage>
        <taxon>Eukaryota</taxon>
        <taxon>Sar</taxon>
        <taxon>Stramenopiles</taxon>
        <taxon>Ochrophyta</taxon>
        <taxon>Bacillariophyta</taxon>
        <taxon>Bacillariophyceae</taxon>
        <taxon>Bacillariophycidae</taxon>
        <taxon>Naviculales</taxon>
        <taxon>Phaeodactylaceae</taxon>
        <taxon>Phaeodactylum</taxon>
    </lineage>
</organism>
<keyword evidence="1" id="KW-0175">Coiled coil</keyword>
<dbReference type="EMBL" id="OU594944">
    <property type="protein sequence ID" value="CAG9287989.1"/>
    <property type="molecule type" value="Genomic_DNA"/>
</dbReference>
<protein>
    <recommendedName>
        <fullName evidence="3">BTB domain-containing protein</fullName>
    </recommendedName>
</protein>
<dbReference type="PROSITE" id="PS50097">
    <property type="entry name" value="BTB"/>
    <property type="match status" value="1"/>
</dbReference>
<sequence length="542" mass="61762">MADKDRYIVAQEETGYGYFDAEGERELFQSKSQDDFPLTWRGDPAENCADWTVVVVTNELKAASYHVHKNIMCFGSRASKFFSRTMLNKTPSKKRSKRQQLSTTKVELNQQDADNFPLLLDFIYAPCGKMTSGGTVLTAASTLTSPSLLPVVNEDDGSSSYTVENISTNNAVSLRHLAKKFEIEALVLAVNKFIQRDLNFKTGPAYLCAASEYKDERLLESSRRLCAENFEQIDMRELIRLPLCLFRVVVRCLESFERDNKSLSCFLSEVVCRYLEKHQKEINGELLLELTDSLVMPYIAPEAAIGFTSLIKELKTENAEKHFHALSNLSRRCAQSVVKEYGWTDFSVSAAVDEYLGHSKDFKFDDHEGWRVDSLLFATSFAAALEQAQDDYEEVLVEQERLSCMVGALHQTVSMMEVLNSKKDEHMTKQQRAIDEAKKQILGLKDQISMISQQQLQRTSIYPALYEQTDTELQMGSSLDFRHEKEHRDAPPPLLSYSEETWSPVKDLVSPCQVGLDVQQNKSRRKQELRTKAEMRSRSMLV</sequence>
<name>A0A8J9T8X3_PHATR</name>
<dbReference type="SUPFAM" id="SSF54695">
    <property type="entry name" value="POZ domain"/>
    <property type="match status" value="1"/>
</dbReference>
<evidence type="ECO:0000313" key="4">
    <source>
        <dbReference type="EMBL" id="CAG9287989.1"/>
    </source>
</evidence>
<evidence type="ECO:0000256" key="2">
    <source>
        <dbReference type="SAM" id="MobiDB-lite"/>
    </source>
</evidence>
<proteinExistence type="predicted"/>
<gene>
    <name evidence="4" type="ORF">PTTT1_LOCUS37194</name>
</gene>
<dbReference type="Proteomes" id="UP000836788">
    <property type="component" value="Chromosome 3"/>
</dbReference>
<dbReference type="InterPro" id="IPR011333">
    <property type="entry name" value="SKP1/BTB/POZ_sf"/>
</dbReference>
<feature type="region of interest" description="Disordered" evidence="2">
    <location>
        <begin position="517"/>
        <end position="542"/>
    </location>
</feature>
<feature type="domain" description="BTB" evidence="3">
    <location>
        <begin position="49"/>
        <end position="124"/>
    </location>
</feature>
<reference evidence="4" key="1">
    <citation type="submission" date="2022-02" db="EMBL/GenBank/DDBJ databases">
        <authorList>
            <person name="Giguere J D."/>
        </authorList>
    </citation>
    <scope>NUCLEOTIDE SEQUENCE</scope>
    <source>
        <strain evidence="4">CCAP 1055/1</strain>
    </source>
</reference>
<accession>A0A8J9T8X3</accession>
<dbReference type="SMART" id="SM00225">
    <property type="entry name" value="BTB"/>
    <property type="match status" value="1"/>
</dbReference>
<evidence type="ECO:0000256" key="1">
    <source>
        <dbReference type="SAM" id="Coils"/>
    </source>
</evidence>
<dbReference type="Pfam" id="PF00651">
    <property type="entry name" value="BTB"/>
    <property type="match status" value="1"/>
</dbReference>
<dbReference type="Gene3D" id="3.30.710.10">
    <property type="entry name" value="Potassium Channel Kv1.1, Chain A"/>
    <property type="match status" value="1"/>
</dbReference>
<evidence type="ECO:0000259" key="3">
    <source>
        <dbReference type="PROSITE" id="PS50097"/>
    </source>
</evidence>
<feature type="compositionally biased region" description="Basic and acidic residues" evidence="2">
    <location>
        <begin position="526"/>
        <end position="542"/>
    </location>
</feature>
<dbReference type="CDD" id="cd18186">
    <property type="entry name" value="BTB_POZ_ZBTB_KLHL-like"/>
    <property type="match status" value="1"/>
</dbReference>
<dbReference type="AlphaFoldDB" id="A0A8J9T8X3"/>
<feature type="coiled-coil region" evidence="1">
    <location>
        <begin position="382"/>
        <end position="454"/>
    </location>
</feature>